<accession>A0ABX1D1J7</accession>
<proteinExistence type="predicted"/>
<sequence length="675" mass="76692">MPATTIVLIIAAFFLSLALAFFQYFYKAKGRRSQNVIFASLRFISFFALLVLVINPKTNRKTYFTEKPNLVLAVDNSSSITTFEAGDEVKEFVNKFENDKELKKKFEIQIFSFGKTVTQNDNLDFSETQTNLSRLFENLGSLYQEKIAPVILISDGNQTVGEDFTYSAQGFANPVIPVVVGDTARYQDLAINRVNANKYAFLNNRFPVEVMLSSSGNSSVETELKISKANAVVYSEKLLFSSEKRAAVVRAELPASSIGTHIYKVEITPLQGEKNLLNNTRQFAVEVIDERTKVLIAYSFLHPDLGALKRSIESNEQRQVSLLPITEVEGTDEFQLVILYQPDSRFSNLMSTLAASKKGYFLIAGPGTDWSFLNNAQQILTQEITRQSEEFIPVWNENFRAFQTEDLQFSRFPPLTGNFGNLEVSEELDVLLYRKIQGIDTKLPLLAVTETEASKKAFLMGADLWRWRNHVFQTEASFEKFDALIGKLIQFLSSGSRKERLLVHYQPLYQGNDGISIQAEYFDKSYLFDPRGSLEMVLTAKEGEQRQIPFLLKENSYEVDLSSLPPGEYAFTVRVKGDGLMRSGNFSIMDFNVEEQFASANLDGLQRIAREKDQDIFFPTGFEQLKNELLSDSSYAAVEKSRQKDVSLIDWKFLMLIIILSLSAEWFLRKYYGLI</sequence>
<reference evidence="2 3" key="1">
    <citation type="submission" date="2020-03" db="EMBL/GenBank/DDBJ databases">
        <title>Salinimicrobium sp. nov, isolated from SCS.</title>
        <authorList>
            <person name="Cao W.R."/>
        </authorList>
    </citation>
    <scope>NUCLEOTIDE SEQUENCE [LARGE SCALE GENOMIC DNA]</scope>
    <source>
        <strain evidence="3">J15B91</strain>
    </source>
</reference>
<keyword evidence="1" id="KW-0812">Transmembrane</keyword>
<keyword evidence="1" id="KW-1133">Transmembrane helix</keyword>
<keyword evidence="3" id="KW-1185">Reference proteome</keyword>
<organism evidence="2 3">
    <name type="scientific">Salinimicrobium oceani</name>
    <dbReference type="NCBI Taxonomy" id="2722702"/>
    <lineage>
        <taxon>Bacteria</taxon>
        <taxon>Pseudomonadati</taxon>
        <taxon>Bacteroidota</taxon>
        <taxon>Flavobacteriia</taxon>
        <taxon>Flavobacteriales</taxon>
        <taxon>Flavobacteriaceae</taxon>
        <taxon>Salinimicrobium</taxon>
    </lineage>
</organism>
<dbReference type="PANTHER" id="PTHR37947:SF1">
    <property type="entry name" value="BLL2462 PROTEIN"/>
    <property type="match status" value="1"/>
</dbReference>
<dbReference type="InterPro" id="IPR036465">
    <property type="entry name" value="vWFA_dom_sf"/>
</dbReference>
<feature type="transmembrane region" description="Helical" evidence="1">
    <location>
        <begin position="6"/>
        <end position="24"/>
    </location>
</feature>
<comment type="caution">
    <text evidence="2">The sequence shown here is derived from an EMBL/GenBank/DDBJ whole genome shotgun (WGS) entry which is preliminary data.</text>
</comment>
<keyword evidence="1" id="KW-0472">Membrane</keyword>
<dbReference type="PANTHER" id="PTHR37947">
    <property type="entry name" value="BLL2462 PROTEIN"/>
    <property type="match status" value="1"/>
</dbReference>
<dbReference type="EMBL" id="JAAVJR010000005">
    <property type="protein sequence ID" value="NJW53177.1"/>
    <property type="molecule type" value="Genomic_DNA"/>
</dbReference>
<feature type="transmembrane region" description="Helical" evidence="1">
    <location>
        <begin position="36"/>
        <end position="54"/>
    </location>
</feature>
<evidence type="ECO:0000313" key="2">
    <source>
        <dbReference type="EMBL" id="NJW53177.1"/>
    </source>
</evidence>
<name>A0ABX1D1J7_9FLAO</name>
<gene>
    <name evidence="2" type="ORF">HC175_09620</name>
</gene>
<dbReference type="SUPFAM" id="SSF53300">
    <property type="entry name" value="vWA-like"/>
    <property type="match status" value="1"/>
</dbReference>
<dbReference type="RefSeq" id="WP_168138290.1">
    <property type="nucleotide sequence ID" value="NZ_JAAVJR010000005.1"/>
</dbReference>
<dbReference type="Proteomes" id="UP000703674">
    <property type="component" value="Unassembled WGS sequence"/>
</dbReference>
<evidence type="ECO:0000313" key="3">
    <source>
        <dbReference type="Proteomes" id="UP000703674"/>
    </source>
</evidence>
<evidence type="ECO:0000256" key="1">
    <source>
        <dbReference type="SAM" id="Phobius"/>
    </source>
</evidence>
<protein>
    <submittedName>
        <fullName evidence="2">VWA domain-containing protein</fullName>
    </submittedName>
</protein>